<evidence type="ECO:0000313" key="2">
    <source>
        <dbReference type="Proteomes" id="UP000507979"/>
    </source>
</evidence>
<reference evidence="1 2" key="1">
    <citation type="submission" date="2020-04" db="EMBL/GenBank/DDBJ databases">
        <authorList>
            <person name="De Canck E."/>
        </authorList>
    </citation>
    <scope>NUCLEOTIDE SEQUENCE [LARGE SCALE GENOMIC DNA]</scope>
    <source>
        <strain evidence="1 2">LMG 26845</strain>
    </source>
</reference>
<accession>A0A6J4ZHV4</accession>
<organism evidence="1 2">
    <name type="scientific">Achromobacter insuavis</name>
    <dbReference type="NCBI Taxonomy" id="1287735"/>
    <lineage>
        <taxon>Bacteria</taxon>
        <taxon>Pseudomonadati</taxon>
        <taxon>Pseudomonadota</taxon>
        <taxon>Betaproteobacteria</taxon>
        <taxon>Burkholderiales</taxon>
        <taxon>Alcaligenaceae</taxon>
        <taxon>Achromobacter</taxon>
    </lineage>
</organism>
<dbReference type="GeneID" id="92896348"/>
<dbReference type="EMBL" id="CADIJR010000002">
    <property type="protein sequence ID" value="CAB3627900.1"/>
    <property type="molecule type" value="Genomic_DNA"/>
</dbReference>
<evidence type="ECO:0000313" key="1">
    <source>
        <dbReference type="EMBL" id="CAB3627900.1"/>
    </source>
</evidence>
<dbReference type="RefSeq" id="WP_054433073.1">
    <property type="nucleotide sequence ID" value="NZ_CADIJR010000002.1"/>
</dbReference>
<dbReference type="Proteomes" id="UP000507979">
    <property type="component" value="Unassembled WGS sequence"/>
</dbReference>
<gene>
    <name evidence="1" type="ORF">LMG26845_00509</name>
</gene>
<proteinExistence type="predicted"/>
<dbReference type="AlphaFoldDB" id="A0A6J4ZHV4"/>
<sequence>MELTYYEKKVLAALSGPGALLTRDVADRVRPRFGNQHQHSAAMRVCLVRLEKLGLVRRLDNEKPVCWQLAAQPSQRKGDA</sequence>
<protein>
    <submittedName>
        <fullName evidence="1">Uncharacterized protein</fullName>
    </submittedName>
</protein>
<keyword evidence="2" id="KW-1185">Reference proteome</keyword>
<name>A0A6J4ZHV4_9BURK</name>